<dbReference type="AlphaFoldDB" id="A0A412II74"/>
<gene>
    <name evidence="1" type="ORF">DWX97_10380</name>
</gene>
<name>A0A412II74_9BACE</name>
<evidence type="ECO:0008006" key="3">
    <source>
        <dbReference type="Google" id="ProtNLM"/>
    </source>
</evidence>
<dbReference type="Proteomes" id="UP000283341">
    <property type="component" value="Unassembled WGS sequence"/>
</dbReference>
<evidence type="ECO:0000313" key="1">
    <source>
        <dbReference type="EMBL" id="RGS36986.1"/>
    </source>
</evidence>
<sequence>MKLYVFNPDTDMALANNEEHYMAPASIRRMAQDLALLPIWYAQPGSAVLAPSAYNADYLQMMKQIFPLSIQLITEPELPDYAESQIIPWGWNPAFRKRMLKGGIIERKLPTLDTLDAYRKKASRGLTIPLFALFEFNKVVSCTCGYHRMISGEGDHEFTDAAVKDLKNGYVFKSLWSGSGRGLRWCRHGLTKSVSNWCRRELNEHGAIMVEPIYDKVGDFAMEFYSSGNGKIFFTGYSRFTTDEKGAYQGNILVSDAEVEQWLQQYVPLQAIVRIRERLMKGLDTLYDSYSGPLGVDMMVCKDVEGLPYGIFPHVEINMRMTMGTLSHQLYDNFVASGSDGIFSVEHYPSNEALRMQHEQDMKDYSLVVENGRVVSGYLPLVPVTPQSRYRAYMRCRVRP</sequence>
<evidence type="ECO:0000313" key="2">
    <source>
        <dbReference type="Proteomes" id="UP000283341"/>
    </source>
</evidence>
<dbReference type="SUPFAM" id="SSF56059">
    <property type="entry name" value="Glutathione synthetase ATP-binding domain-like"/>
    <property type="match status" value="1"/>
</dbReference>
<comment type="caution">
    <text evidence="1">The sequence shown here is derived from an EMBL/GenBank/DDBJ whole genome shotgun (WGS) entry which is preliminary data.</text>
</comment>
<organism evidence="1 2">
    <name type="scientific">Bacteroides cellulosilyticus</name>
    <dbReference type="NCBI Taxonomy" id="246787"/>
    <lineage>
        <taxon>Bacteria</taxon>
        <taxon>Pseudomonadati</taxon>
        <taxon>Bacteroidota</taxon>
        <taxon>Bacteroidia</taxon>
        <taxon>Bacteroidales</taxon>
        <taxon>Bacteroidaceae</taxon>
        <taxon>Bacteroides</taxon>
    </lineage>
</organism>
<reference evidence="1 2" key="1">
    <citation type="submission" date="2018-08" db="EMBL/GenBank/DDBJ databases">
        <title>A genome reference for cultivated species of the human gut microbiota.</title>
        <authorList>
            <person name="Zou Y."/>
            <person name="Xue W."/>
            <person name="Luo G."/>
        </authorList>
    </citation>
    <scope>NUCLEOTIDE SEQUENCE [LARGE SCALE GENOMIC DNA]</scope>
    <source>
        <strain evidence="1 2">AF22-3AC</strain>
    </source>
</reference>
<proteinExistence type="predicted"/>
<protein>
    <recommendedName>
        <fullName evidence="3">ATP-grasp domain-containing protein</fullName>
    </recommendedName>
</protein>
<dbReference type="EMBL" id="QRVJ01000007">
    <property type="protein sequence ID" value="RGS36986.1"/>
    <property type="molecule type" value="Genomic_DNA"/>
</dbReference>
<accession>A0A412II74</accession>
<dbReference type="RefSeq" id="WP_118402447.1">
    <property type="nucleotide sequence ID" value="NZ_JAJCMC020000001.1"/>
</dbReference>